<dbReference type="Proteomes" id="UP000030762">
    <property type="component" value="Unassembled WGS sequence"/>
</dbReference>
<dbReference type="InParanoid" id="T0PZS2"/>
<organism evidence="2 3">
    <name type="scientific">Saprolegnia diclina (strain VS20)</name>
    <dbReference type="NCBI Taxonomy" id="1156394"/>
    <lineage>
        <taxon>Eukaryota</taxon>
        <taxon>Sar</taxon>
        <taxon>Stramenopiles</taxon>
        <taxon>Oomycota</taxon>
        <taxon>Saprolegniomycetes</taxon>
        <taxon>Saprolegniales</taxon>
        <taxon>Saprolegniaceae</taxon>
        <taxon>Saprolegnia</taxon>
    </lineage>
</organism>
<dbReference type="VEuPathDB" id="FungiDB:SDRG_14500"/>
<keyword evidence="3" id="KW-1185">Reference proteome</keyword>
<dbReference type="AlphaFoldDB" id="T0PZS2"/>
<dbReference type="SUPFAM" id="SSF53335">
    <property type="entry name" value="S-adenosyl-L-methionine-dependent methyltransferases"/>
    <property type="match status" value="1"/>
</dbReference>
<dbReference type="OMA" id="CAIMAEL"/>
<name>T0PZS2_SAPDV</name>
<protein>
    <recommendedName>
        <fullName evidence="1">Methyltransferase domain-containing protein</fullName>
    </recommendedName>
</protein>
<dbReference type="GeneID" id="19955227"/>
<dbReference type="InterPro" id="IPR029063">
    <property type="entry name" value="SAM-dependent_MTases_sf"/>
</dbReference>
<accession>T0PZS2</accession>
<dbReference type="STRING" id="1156394.T0PZS2"/>
<dbReference type="Gene3D" id="3.40.50.150">
    <property type="entry name" value="Vaccinia Virus protein VP39"/>
    <property type="match status" value="1"/>
</dbReference>
<evidence type="ECO:0000313" key="2">
    <source>
        <dbReference type="EMBL" id="EQC27751.1"/>
    </source>
</evidence>
<dbReference type="Pfam" id="PF13847">
    <property type="entry name" value="Methyltransf_31"/>
    <property type="match status" value="1"/>
</dbReference>
<evidence type="ECO:0000313" key="3">
    <source>
        <dbReference type="Proteomes" id="UP000030762"/>
    </source>
</evidence>
<reference evidence="2 3" key="1">
    <citation type="submission" date="2012-04" db="EMBL/GenBank/DDBJ databases">
        <title>The Genome Sequence of Saprolegnia declina VS20.</title>
        <authorList>
            <consortium name="The Broad Institute Genome Sequencing Platform"/>
            <person name="Russ C."/>
            <person name="Nusbaum C."/>
            <person name="Tyler B."/>
            <person name="van West P."/>
            <person name="Dieguez-Uribeondo J."/>
            <person name="de Bruijn I."/>
            <person name="Tripathy S."/>
            <person name="Jiang R."/>
            <person name="Young S.K."/>
            <person name="Zeng Q."/>
            <person name="Gargeya S."/>
            <person name="Fitzgerald M."/>
            <person name="Haas B."/>
            <person name="Abouelleil A."/>
            <person name="Alvarado L."/>
            <person name="Arachchi H.M."/>
            <person name="Berlin A."/>
            <person name="Chapman S.B."/>
            <person name="Goldberg J."/>
            <person name="Griggs A."/>
            <person name="Gujja S."/>
            <person name="Hansen M."/>
            <person name="Howarth C."/>
            <person name="Imamovic A."/>
            <person name="Larimer J."/>
            <person name="McCowen C."/>
            <person name="Montmayeur A."/>
            <person name="Murphy C."/>
            <person name="Neiman D."/>
            <person name="Pearson M."/>
            <person name="Priest M."/>
            <person name="Roberts A."/>
            <person name="Saif S."/>
            <person name="Shea T."/>
            <person name="Sisk P."/>
            <person name="Sykes S."/>
            <person name="Wortman J."/>
            <person name="Nusbaum C."/>
            <person name="Birren B."/>
        </authorList>
    </citation>
    <scope>NUCLEOTIDE SEQUENCE [LARGE SCALE GENOMIC DNA]</scope>
    <source>
        <strain evidence="2 3">VS20</strain>
    </source>
</reference>
<dbReference type="InterPro" id="IPR025714">
    <property type="entry name" value="Methyltranfer_dom"/>
</dbReference>
<dbReference type="OrthoDB" id="8300214at2759"/>
<dbReference type="CDD" id="cd02440">
    <property type="entry name" value="AdoMet_MTases"/>
    <property type="match status" value="1"/>
</dbReference>
<proteinExistence type="predicted"/>
<gene>
    <name evidence="2" type="ORF">SDRG_14500</name>
</gene>
<dbReference type="EMBL" id="JH767203">
    <property type="protein sequence ID" value="EQC27751.1"/>
    <property type="molecule type" value="Genomic_DNA"/>
</dbReference>
<dbReference type="RefSeq" id="XP_008618856.1">
    <property type="nucleotide sequence ID" value="XM_008620634.1"/>
</dbReference>
<evidence type="ECO:0000259" key="1">
    <source>
        <dbReference type="Pfam" id="PF13847"/>
    </source>
</evidence>
<dbReference type="eggNOG" id="ENOG502SXNF">
    <property type="taxonomic scope" value="Eukaryota"/>
</dbReference>
<sequence>MQHTNRKVYVPRASHGGLISLALRDSTFHQLQHQLNTMQVPPSLASLIRDKDVLVLNAGKPNLMQPLLDPARSIRVVDSRGLTWHAVKPAQFVRGNPLAVSLDQPVDLVWSNMDWSSAADDDVLTFLEYASKLALHVVHAYDPSVNAPAMAFLSQQLGVAPFVLHPTLAVFLQGAPSTDSNVVAVWSDRKMPLIWRDSVYANKCAIMAELYEAQKTYIQSLLPSHSSYIEVGCGTSEMGSVLYDKHATYTVGVEINPIMLELAREMHPAMAAHPRNYLLEGNALELKALLQEKMPADFWTTKRVVAIVMNTFGILPAHIRQGVVDQMLEVAGDDGVVVIGCWHADSFRRGVEEYYMKNPALVGDHVTHAMCDYAKAQLYVPSSKYESHWWSEDELRGFVHHAVGVSVDVHVAGIGIFLTCRRQ</sequence>
<feature type="domain" description="Methyltransferase" evidence="1">
    <location>
        <begin position="224"/>
        <end position="340"/>
    </location>
</feature>